<reference evidence="2" key="1">
    <citation type="submission" date="2012-11" db="EMBL/GenBank/DDBJ databases">
        <authorList>
            <person name="Singh A."/>
            <person name="Pinnaka A.K."/>
            <person name="Vaidya B."/>
        </authorList>
    </citation>
    <scope>NUCLEOTIDE SEQUENCE [LARGE SCALE GENOMIC DNA]</scope>
    <source>
        <strain evidence="2">AK23</strain>
    </source>
</reference>
<dbReference type="AlphaFoldDB" id="W9V327"/>
<protein>
    <submittedName>
        <fullName evidence="1">Uncharacterized protein</fullName>
    </submittedName>
</protein>
<organism evidence="1 2">
    <name type="scientific">Nitrincola nitratireducens</name>
    <dbReference type="NCBI Taxonomy" id="1229521"/>
    <lineage>
        <taxon>Bacteria</taxon>
        <taxon>Pseudomonadati</taxon>
        <taxon>Pseudomonadota</taxon>
        <taxon>Gammaproteobacteria</taxon>
        <taxon>Oceanospirillales</taxon>
        <taxon>Oceanospirillaceae</taxon>
        <taxon>Nitrincola</taxon>
    </lineage>
</organism>
<accession>W9V327</accession>
<evidence type="ECO:0000313" key="1">
    <source>
        <dbReference type="EMBL" id="EXJ10557.1"/>
    </source>
</evidence>
<proteinExistence type="predicted"/>
<name>W9V327_9GAMM</name>
<gene>
    <name evidence="1" type="ORF">D791_02622</name>
</gene>
<dbReference type="EMBL" id="AONB01000013">
    <property type="protein sequence ID" value="EXJ10557.1"/>
    <property type="molecule type" value="Genomic_DNA"/>
</dbReference>
<dbReference type="Proteomes" id="UP000019464">
    <property type="component" value="Unassembled WGS sequence"/>
</dbReference>
<evidence type="ECO:0000313" key="2">
    <source>
        <dbReference type="Proteomes" id="UP000019464"/>
    </source>
</evidence>
<sequence length="40" mass="4581">MFVLLLNVLAGFWFFQNQSAPTPRIDSSPSEESIILLNER</sequence>
<reference evidence="1 2" key="2">
    <citation type="journal article" date="2015" name="Syst. Appl. Microbiol.">
        <title>Nitrincola nitratireducens sp. nov. isolated from a haloalkaline crater lake.</title>
        <authorList>
            <person name="Singh A."/>
            <person name="Vaidya B."/>
            <person name="Tanuku N.R."/>
            <person name="Pinnaka A.K."/>
        </authorList>
    </citation>
    <scope>NUCLEOTIDE SEQUENCE [LARGE SCALE GENOMIC DNA]</scope>
    <source>
        <strain evidence="1 2">AK23</strain>
    </source>
</reference>
<dbReference type="STRING" id="1229521.D791_02622"/>
<keyword evidence="2" id="KW-1185">Reference proteome</keyword>
<comment type="caution">
    <text evidence="1">The sequence shown here is derived from an EMBL/GenBank/DDBJ whole genome shotgun (WGS) entry which is preliminary data.</text>
</comment>